<organism evidence="1 2">
    <name type="scientific">Trichomonas vaginalis (strain ATCC PRA-98 / G3)</name>
    <dbReference type="NCBI Taxonomy" id="412133"/>
    <lineage>
        <taxon>Eukaryota</taxon>
        <taxon>Metamonada</taxon>
        <taxon>Parabasalia</taxon>
        <taxon>Trichomonadida</taxon>
        <taxon>Trichomonadidae</taxon>
        <taxon>Trichomonas</taxon>
    </lineage>
</organism>
<gene>
    <name evidence="1" type="ORF">TVAG_227250</name>
</gene>
<dbReference type="Proteomes" id="UP000001542">
    <property type="component" value="Unassembled WGS sequence"/>
</dbReference>
<dbReference type="SUPFAM" id="SSF51126">
    <property type="entry name" value="Pectin lyase-like"/>
    <property type="match status" value="1"/>
</dbReference>
<reference evidence="1" key="2">
    <citation type="journal article" date="2007" name="Science">
        <title>Draft genome sequence of the sexually transmitted pathogen Trichomonas vaginalis.</title>
        <authorList>
            <person name="Carlton J.M."/>
            <person name="Hirt R.P."/>
            <person name="Silva J.C."/>
            <person name="Delcher A.L."/>
            <person name="Schatz M."/>
            <person name="Zhao Q."/>
            <person name="Wortman J.R."/>
            <person name="Bidwell S.L."/>
            <person name="Alsmark U.C.M."/>
            <person name="Besteiro S."/>
            <person name="Sicheritz-Ponten T."/>
            <person name="Noel C.J."/>
            <person name="Dacks J.B."/>
            <person name="Foster P.G."/>
            <person name="Simillion C."/>
            <person name="Van de Peer Y."/>
            <person name="Miranda-Saavedra D."/>
            <person name="Barton G.J."/>
            <person name="Westrop G.D."/>
            <person name="Mueller S."/>
            <person name="Dessi D."/>
            <person name="Fiori P.L."/>
            <person name="Ren Q."/>
            <person name="Paulsen I."/>
            <person name="Zhang H."/>
            <person name="Bastida-Corcuera F.D."/>
            <person name="Simoes-Barbosa A."/>
            <person name="Brown M.T."/>
            <person name="Hayes R.D."/>
            <person name="Mukherjee M."/>
            <person name="Okumura C.Y."/>
            <person name="Schneider R."/>
            <person name="Smith A.J."/>
            <person name="Vanacova S."/>
            <person name="Villalvazo M."/>
            <person name="Haas B.J."/>
            <person name="Pertea M."/>
            <person name="Feldblyum T.V."/>
            <person name="Utterback T.R."/>
            <person name="Shu C.L."/>
            <person name="Osoegawa K."/>
            <person name="de Jong P.J."/>
            <person name="Hrdy I."/>
            <person name="Horvathova L."/>
            <person name="Zubacova Z."/>
            <person name="Dolezal P."/>
            <person name="Malik S.B."/>
            <person name="Logsdon J.M. Jr."/>
            <person name="Henze K."/>
            <person name="Gupta A."/>
            <person name="Wang C.C."/>
            <person name="Dunne R.L."/>
            <person name="Upcroft J.A."/>
            <person name="Upcroft P."/>
            <person name="White O."/>
            <person name="Salzberg S.L."/>
            <person name="Tang P."/>
            <person name="Chiu C.-H."/>
            <person name="Lee Y.-S."/>
            <person name="Embley T.M."/>
            <person name="Coombs G.H."/>
            <person name="Mottram J.C."/>
            <person name="Tachezy J."/>
            <person name="Fraser-Liggett C.M."/>
            <person name="Johnson P.J."/>
        </authorList>
    </citation>
    <scope>NUCLEOTIDE SEQUENCE [LARGE SCALE GENOMIC DNA]</scope>
    <source>
        <strain evidence="1">G3</strain>
    </source>
</reference>
<dbReference type="InParanoid" id="A2GA18"/>
<dbReference type="InterPro" id="IPR011050">
    <property type="entry name" value="Pectin_lyase_fold/virulence"/>
</dbReference>
<sequence>MSYYYLDGGNFATFRFAENKILSTTIQSCAPDSYGVNAFRSRDTSGNSTALNISHCNSDNTPIFTMFPSGDDSIKYSIFNENSAGEGSIYGKKEYDYDTYGIAVVYSGNFTIESCCFSNNSASFLIYSSHSVKVIFKNTIFIGNKNDYIAYADQGNNGQGISASEMFINNCYFEEENTNLKGATGGKVLYDRVNNYSIKSEVINQIQNQLRTVPITDAQSIYHL</sequence>
<name>A2GA18_TRIV3</name>
<protein>
    <recommendedName>
        <fullName evidence="3">Right handed beta helix domain-containing protein</fullName>
    </recommendedName>
</protein>
<dbReference type="VEuPathDB" id="TrichDB:TVAG_227250"/>
<proteinExistence type="predicted"/>
<dbReference type="AlphaFoldDB" id="A2GA18"/>
<evidence type="ECO:0000313" key="1">
    <source>
        <dbReference type="EMBL" id="EAX85999.1"/>
    </source>
</evidence>
<accession>A2GA18</accession>
<dbReference type="EMBL" id="DS114765">
    <property type="protein sequence ID" value="EAX85999.1"/>
    <property type="molecule type" value="Genomic_DNA"/>
</dbReference>
<reference evidence="1" key="1">
    <citation type="submission" date="2006-10" db="EMBL/GenBank/DDBJ databases">
        <authorList>
            <person name="Amadeo P."/>
            <person name="Zhao Q."/>
            <person name="Wortman J."/>
            <person name="Fraser-Liggett C."/>
            <person name="Carlton J."/>
        </authorList>
    </citation>
    <scope>NUCLEOTIDE SEQUENCE</scope>
    <source>
        <strain evidence="1">G3</strain>
    </source>
</reference>
<keyword evidence="2" id="KW-1185">Reference proteome</keyword>
<dbReference type="KEGG" id="tva:4743642"/>
<dbReference type="RefSeq" id="XP_001298929.1">
    <property type="nucleotide sequence ID" value="XM_001298928.1"/>
</dbReference>
<evidence type="ECO:0000313" key="2">
    <source>
        <dbReference type="Proteomes" id="UP000001542"/>
    </source>
</evidence>
<evidence type="ECO:0008006" key="3">
    <source>
        <dbReference type="Google" id="ProtNLM"/>
    </source>
</evidence>
<dbReference type="VEuPathDB" id="TrichDB:TVAGG3_0142080"/>